<sequence>LPSKPKIFHGRDSELHEIVSTLYQDSARVAILGAGGMGKTSLARAVLHHPGIISKYEQRIFVGCDSARTSIDIAAQIGMHLGLKAGKDLTKCVVEYFSQTSIGPTLLTLDNLDTPWEPKETRGAVEELISLLTEIPHLALMITMRGAERPAKVRWTRPFLPPLEPLSDDAAHQTFVDIADDFHNSADITQLLNLTDNMPLAVDLVAHLVGYEDCSTILSRWKTEKTSLLSCGHDRKSSLDASINISLTSPRITSCPGALELLSLLSVLPDGLSDAELLQSHLPIQDILSCKAALLSTALAFNNDHKCLKSLVIIREHVQNFYSPQATLLQPLRKHFHLLLDLYRTYQGAHQTTGIINEITRNLGNLQNVL</sequence>
<dbReference type="PANTHER" id="PTHR47691">
    <property type="entry name" value="REGULATOR-RELATED"/>
    <property type="match status" value="1"/>
</dbReference>
<evidence type="ECO:0000313" key="2">
    <source>
        <dbReference type="EMBL" id="KAJ7364350.1"/>
    </source>
</evidence>
<dbReference type="AlphaFoldDB" id="A0AAD7AP29"/>
<dbReference type="Gene3D" id="3.40.50.300">
    <property type="entry name" value="P-loop containing nucleotide triphosphate hydrolases"/>
    <property type="match status" value="1"/>
</dbReference>
<protein>
    <submittedName>
        <fullName evidence="2">P-loop containing nucleoside triphosphate hydrolase protein</fullName>
    </submittedName>
</protein>
<feature type="non-terminal residue" evidence="2">
    <location>
        <position position="370"/>
    </location>
</feature>
<dbReference type="Proteomes" id="UP001218218">
    <property type="component" value="Unassembled WGS sequence"/>
</dbReference>
<reference evidence="2" key="1">
    <citation type="submission" date="2023-03" db="EMBL/GenBank/DDBJ databases">
        <title>Massive genome expansion in bonnet fungi (Mycena s.s.) driven by repeated elements and novel gene families across ecological guilds.</title>
        <authorList>
            <consortium name="Lawrence Berkeley National Laboratory"/>
            <person name="Harder C.B."/>
            <person name="Miyauchi S."/>
            <person name="Viragh M."/>
            <person name="Kuo A."/>
            <person name="Thoen E."/>
            <person name="Andreopoulos B."/>
            <person name="Lu D."/>
            <person name="Skrede I."/>
            <person name="Drula E."/>
            <person name="Henrissat B."/>
            <person name="Morin E."/>
            <person name="Kohler A."/>
            <person name="Barry K."/>
            <person name="LaButti K."/>
            <person name="Morin E."/>
            <person name="Salamov A."/>
            <person name="Lipzen A."/>
            <person name="Mereny Z."/>
            <person name="Hegedus B."/>
            <person name="Baldrian P."/>
            <person name="Stursova M."/>
            <person name="Weitz H."/>
            <person name="Taylor A."/>
            <person name="Grigoriev I.V."/>
            <person name="Nagy L.G."/>
            <person name="Martin F."/>
            <person name="Kauserud H."/>
        </authorList>
    </citation>
    <scope>NUCLEOTIDE SEQUENCE</scope>
    <source>
        <strain evidence="2">CBHHK002</strain>
    </source>
</reference>
<keyword evidence="3" id="KW-1185">Reference proteome</keyword>
<dbReference type="InterPro" id="IPR027417">
    <property type="entry name" value="P-loop_NTPase"/>
</dbReference>
<dbReference type="InterPro" id="IPR049052">
    <property type="entry name" value="nSTAND1"/>
</dbReference>
<proteinExistence type="predicted"/>
<dbReference type="EMBL" id="JARIHO010000003">
    <property type="protein sequence ID" value="KAJ7364350.1"/>
    <property type="molecule type" value="Genomic_DNA"/>
</dbReference>
<keyword evidence="2" id="KW-0378">Hydrolase</keyword>
<dbReference type="GO" id="GO:0016787">
    <property type="term" value="F:hydrolase activity"/>
    <property type="evidence" value="ECO:0007669"/>
    <property type="project" value="UniProtKB-KW"/>
</dbReference>
<organism evidence="2 3">
    <name type="scientific">Mycena albidolilacea</name>
    <dbReference type="NCBI Taxonomy" id="1033008"/>
    <lineage>
        <taxon>Eukaryota</taxon>
        <taxon>Fungi</taxon>
        <taxon>Dikarya</taxon>
        <taxon>Basidiomycota</taxon>
        <taxon>Agaricomycotina</taxon>
        <taxon>Agaricomycetes</taxon>
        <taxon>Agaricomycetidae</taxon>
        <taxon>Agaricales</taxon>
        <taxon>Marasmiineae</taxon>
        <taxon>Mycenaceae</taxon>
        <taxon>Mycena</taxon>
    </lineage>
</organism>
<feature type="domain" description="Novel STAND NTPase 1" evidence="1">
    <location>
        <begin position="5"/>
        <end position="145"/>
    </location>
</feature>
<dbReference type="SUPFAM" id="SSF52540">
    <property type="entry name" value="P-loop containing nucleoside triphosphate hydrolases"/>
    <property type="match status" value="1"/>
</dbReference>
<evidence type="ECO:0000313" key="3">
    <source>
        <dbReference type="Proteomes" id="UP001218218"/>
    </source>
</evidence>
<feature type="non-terminal residue" evidence="2">
    <location>
        <position position="1"/>
    </location>
</feature>
<accession>A0AAD7AP29</accession>
<dbReference type="Pfam" id="PF20703">
    <property type="entry name" value="nSTAND1"/>
    <property type="match status" value="1"/>
</dbReference>
<evidence type="ECO:0000259" key="1">
    <source>
        <dbReference type="Pfam" id="PF20703"/>
    </source>
</evidence>
<gene>
    <name evidence="2" type="ORF">DFH08DRAFT_635372</name>
</gene>
<dbReference type="PANTHER" id="PTHR47691:SF3">
    <property type="entry name" value="HTH-TYPE TRANSCRIPTIONAL REGULATOR RV0890C-RELATED"/>
    <property type="match status" value="1"/>
</dbReference>
<comment type="caution">
    <text evidence="2">The sequence shown here is derived from an EMBL/GenBank/DDBJ whole genome shotgun (WGS) entry which is preliminary data.</text>
</comment>
<name>A0AAD7AP29_9AGAR</name>